<feature type="transmembrane region" description="Helical" evidence="2">
    <location>
        <begin position="448"/>
        <end position="469"/>
    </location>
</feature>
<dbReference type="OrthoDB" id="3579920at2"/>
<evidence type="ECO:0000256" key="2">
    <source>
        <dbReference type="SAM" id="Phobius"/>
    </source>
</evidence>
<proteinExistence type="predicted"/>
<sequence>MSSETDHPRQRTVAELLAAHGDANATGRRRRRREPDEPDEGAQSAHGAPAADPAEWRAAPPREPSAPVAPPQREPNPPRRAASPQAWDSEPERRDPGPWESAPWASAQDDPAQRASAPGEPAGRDQAEWGADEWDADPWDPAPAAPPAADARWDAQPAQPSWDGAAREARYPGPPIRDRAPRREPEEQEREPRRAAREPVEAPAWEPRAPEAAVNGREARPVEPRAWDSPQAEPPRRRAAVPERPVPERQVPERQVPERQAAEPERPTEQMPRVQRPAGQDPARTTRIPQRRRAEPDEYDAPDRGDDDGGPATMVGAAPAGAESWHRARTDGRRRAPDADAPDDDDDGPATMVGAAPAGAESWHRARTDGRRGAAADGGPPTQAAAPLDFDDDEDDPARGDYPAGLGRRGFEEEPTGFFGPQDDEPEQPKRRSAAKSAPGEPESGPSWPAVIAQWIAGAIGGAALWVGFRFLWRDLPVVALAAAVLVTVGLVVIVRALLRSSDLRTTLFAVLVGLLLTVSPAILVLLGR</sequence>
<keyword evidence="2" id="KW-0812">Transmembrane</keyword>
<dbReference type="Proteomes" id="UP000315677">
    <property type="component" value="Unassembled WGS sequence"/>
</dbReference>
<keyword evidence="2" id="KW-0472">Membrane</keyword>
<feature type="compositionally biased region" description="Pro residues" evidence="1">
    <location>
        <begin position="61"/>
        <end position="75"/>
    </location>
</feature>
<dbReference type="RefSeq" id="WP_142051683.1">
    <property type="nucleotide sequence ID" value="NZ_VFPA01000001.1"/>
</dbReference>
<dbReference type="EMBL" id="VFPA01000001">
    <property type="protein sequence ID" value="TQM15607.1"/>
    <property type="molecule type" value="Genomic_DNA"/>
</dbReference>
<feature type="compositionally biased region" description="Basic and acidic residues" evidence="1">
    <location>
        <begin position="245"/>
        <end position="268"/>
    </location>
</feature>
<feature type="compositionally biased region" description="Basic and acidic residues" evidence="1">
    <location>
        <begin position="324"/>
        <end position="338"/>
    </location>
</feature>
<feature type="compositionally biased region" description="Low complexity" evidence="1">
    <location>
        <begin position="201"/>
        <end position="213"/>
    </location>
</feature>
<dbReference type="AlphaFoldDB" id="A0A543E1Y9"/>
<organism evidence="3 4">
    <name type="scientific">Pseudonocardia kunmingensis</name>
    <dbReference type="NCBI Taxonomy" id="630975"/>
    <lineage>
        <taxon>Bacteria</taxon>
        <taxon>Bacillati</taxon>
        <taxon>Actinomycetota</taxon>
        <taxon>Actinomycetes</taxon>
        <taxon>Pseudonocardiales</taxon>
        <taxon>Pseudonocardiaceae</taxon>
        <taxon>Pseudonocardia</taxon>
    </lineage>
</organism>
<feature type="compositionally biased region" description="Low complexity" evidence="1">
    <location>
        <begin position="147"/>
        <end position="160"/>
    </location>
</feature>
<feature type="transmembrane region" description="Helical" evidence="2">
    <location>
        <begin position="507"/>
        <end position="527"/>
    </location>
</feature>
<gene>
    <name evidence="3" type="ORF">FB558_2397</name>
</gene>
<feature type="compositionally biased region" description="Basic and acidic residues" evidence="1">
    <location>
        <begin position="292"/>
        <end position="304"/>
    </location>
</feature>
<feature type="region of interest" description="Disordered" evidence="1">
    <location>
        <begin position="1"/>
        <end position="446"/>
    </location>
</feature>
<reference evidence="3 4" key="1">
    <citation type="submission" date="2019-06" db="EMBL/GenBank/DDBJ databases">
        <title>Sequencing the genomes of 1000 actinobacteria strains.</title>
        <authorList>
            <person name="Klenk H.-P."/>
        </authorList>
    </citation>
    <scope>NUCLEOTIDE SEQUENCE [LARGE SCALE GENOMIC DNA]</scope>
    <source>
        <strain evidence="3 4">DSM 45301</strain>
    </source>
</reference>
<feature type="transmembrane region" description="Helical" evidence="2">
    <location>
        <begin position="476"/>
        <end position="495"/>
    </location>
</feature>
<feature type="compositionally biased region" description="Low complexity" evidence="1">
    <location>
        <begin position="48"/>
        <end position="59"/>
    </location>
</feature>
<evidence type="ECO:0000313" key="4">
    <source>
        <dbReference type="Proteomes" id="UP000315677"/>
    </source>
</evidence>
<evidence type="ECO:0000313" key="3">
    <source>
        <dbReference type="EMBL" id="TQM15607.1"/>
    </source>
</evidence>
<comment type="caution">
    <text evidence="3">The sequence shown here is derived from an EMBL/GenBank/DDBJ whole genome shotgun (WGS) entry which is preliminary data.</text>
</comment>
<feature type="compositionally biased region" description="Low complexity" evidence="1">
    <location>
        <begin position="375"/>
        <end position="388"/>
    </location>
</feature>
<protein>
    <submittedName>
        <fullName evidence="3">Uncharacterized protein</fullName>
    </submittedName>
</protein>
<evidence type="ECO:0000256" key="1">
    <source>
        <dbReference type="SAM" id="MobiDB-lite"/>
    </source>
</evidence>
<feature type="compositionally biased region" description="Basic and acidic residues" evidence="1">
    <location>
        <begin position="217"/>
        <end position="226"/>
    </location>
</feature>
<accession>A0A543E1Y9</accession>
<keyword evidence="4" id="KW-1185">Reference proteome</keyword>
<name>A0A543E1Y9_9PSEU</name>
<feature type="compositionally biased region" description="Basic and acidic residues" evidence="1">
    <location>
        <begin position="165"/>
        <end position="200"/>
    </location>
</feature>
<feature type="compositionally biased region" description="Basic and acidic residues" evidence="1">
    <location>
        <begin position="362"/>
        <end position="374"/>
    </location>
</feature>
<keyword evidence="2" id="KW-1133">Transmembrane helix</keyword>